<accession>A0A9P0ASJ4</accession>
<organism evidence="1 2">
    <name type="scientific">Brassicogethes aeneus</name>
    <name type="common">Rape pollen beetle</name>
    <name type="synonym">Meligethes aeneus</name>
    <dbReference type="NCBI Taxonomy" id="1431903"/>
    <lineage>
        <taxon>Eukaryota</taxon>
        <taxon>Metazoa</taxon>
        <taxon>Ecdysozoa</taxon>
        <taxon>Arthropoda</taxon>
        <taxon>Hexapoda</taxon>
        <taxon>Insecta</taxon>
        <taxon>Pterygota</taxon>
        <taxon>Neoptera</taxon>
        <taxon>Endopterygota</taxon>
        <taxon>Coleoptera</taxon>
        <taxon>Polyphaga</taxon>
        <taxon>Cucujiformia</taxon>
        <taxon>Nitidulidae</taxon>
        <taxon>Meligethinae</taxon>
        <taxon>Brassicogethes</taxon>
    </lineage>
</organism>
<dbReference type="Gene3D" id="3.40.50.150">
    <property type="entry name" value="Vaccinia Virus protein VP39"/>
    <property type="match status" value="1"/>
</dbReference>
<reference evidence="1" key="1">
    <citation type="submission" date="2021-12" db="EMBL/GenBank/DDBJ databases">
        <authorList>
            <person name="King R."/>
        </authorList>
    </citation>
    <scope>NUCLEOTIDE SEQUENCE</scope>
</reference>
<dbReference type="GO" id="GO:0106370">
    <property type="term" value="F:protein-L-histidine N-pros-methyltransferase activity"/>
    <property type="evidence" value="ECO:0007669"/>
    <property type="project" value="InterPro"/>
</dbReference>
<dbReference type="InterPro" id="IPR007884">
    <property type="entry name" value="METL9"/>
</dbReference>
<name>A0A9P0ASJ4_BRAAE</name>
<dbReference type="EMBL" id="OV121132">
    <property type="protein sequence ID" value="CAH0547763.1"/>
    <property type="molecule type" value="Genomic_DNA"/>
</dbReference>
<sequence length="193" mass="22001">MINTRWLQRGSMFVLSQPQFLKLIQEENGWVAESLLDLGAGDGKVTAHLAPMFQKVYATEVCNTMSILELENWHEERKFDLISCLNLIDRCDKPLEILQNIKTSLKPDGRLLLAVVLPFSPYVESGSPYNKPEELLPIKGQTFESQVQSVIEDVFIPSGFSVISWSRIPYLCEGDLQQSYYWLEDAIFVLKVA</sequence>
<dbReference type="Proteomes" id="UP001154078">
    <property type="component" value="Chromosome 1"/>
</dbReference>
<evidence type="ECO:0000313" key="2">
    <source>
        <dbReference type="Proteomes" id="UP001154078"/>
    </source>
</evidence>
<protein>
    <recommendedName>
        <fullName evidence="3">Methyltransferase-like protein 9</fullName>
    </recommendedName>
</protein>
<dbReference type="SUPFAM" id="SSF53335">
    <property type="entry name" value="S-adenosyl-L-methionine-dependent methyltransferases"/>
    <property type="match status" value="1"/>
</dbReference>
<gene>
    <name evidence="1" type="ORF">MELIAE_LOCUS1689</name>
</gene>
<dbReference type="PANTHER" id="PTHR12890">
    <property type="entry name" value="DREV PROTEIN"/>
    <property type="match status" value="1"/>
</dbReference>
<dbReference type="PANTHER" id="PTHR12890:SF0">
    <property type="entry name" value="PROTEIN-L-HISTIDINE N-PROS-METHYLTRANSFERASE"/>
    <property type="match status" value="1"/>
</dbReference>
<dbReference type="InterPro" id="IPR029063">
    <property type="entry name" value="SAM-dependent_MTases_sf"/>
</dbReference>
<keyword evidence="2" id="KW-1185">Reference proteome</keyword>
<evidence type="ECO:0000313" key="1">
    <source>
        <dbReference type="EMBL" id="CAH0547763.1"/>
    </source>
</evidence>
<dbReference type="Pfam" id="PF05219">
    <property type="entry name" value="DREV"/>
    <property type="match status" value="1"/>
</dbReference>
<dbReference type="AlphaFoldDB" id="A0A9P0ASJ4"/>
<dbReference type="CDD" id="cd02440">
    <property type="entry name" value="AdoMet_MTases"/>
    <property type="match status" value="1"/>
</dbReference>
<evidence type="ECO:0008006" key="3">
    <source>
        <dbReference type="Google" id="ProtNLM"/>
    </source>
</evidence>
<dbReference type="OrthoDB" id="199041at2759"/>
<proteinExistence type="predicted"/>